<dbReference type="EMBL" id="OZ034816">
    <property type="protein sequence ID" value="CAL1378716.1"/>
    <property type="molecule type" value="Genomic_DNA"/>
</dbReference>
<dbReference type="AlphaFoldDB" id="A0AAV2DYH3"/>
<gene>
    <name evidence="2" type="ORF">LTRI10_LOCUS20279</name>
</gene>
<organism evidence="2 3">
    <name type="scientific">Linum trigynum</name>
    <dbReference type="NCBI Taxonomy" id="586398"/>
    <lineage>
        <taxon>Eukaryota</taxon>
        <taxon>Viridiplantae</taxon>
        <taxon>Streptophyta</taxon>
        <taxon>Embryophyta</taxon>
        <taxon>Tracheophyta</taxon>
        <taxon>Spermatophyta</taxon>
        <taxon>Magnoliopsida</taxon>
        <taxon>eudicotyledons</taxon>
        <taxon>Gunneridae</taxon>
        <taxon>Pentapetalae</taxon>
        <taxon>rosids</taxon>
        <taxon>fabids</taxon>
        <taxon>Malpighiales</taxon>
        <taxon>Linaceae</taxon>
        <taxon>Linum</taxon>
    </lineage>
</organism>
<feature type="region of interest" description="Disordered" evidence="1">
    <location>
        <begin position="1"/>
        <end position="30"/>
    </location>
</feature>
<proteinExistence type="predicted"/>
<reference evidence="2 3" key="1">
    <citation type="submission" date="2024-04" db="EMBL/GenBank/DDBJ databases">
        <authorList>
            <person name="Fracassetti M."/>
        </authorList>
    </citation>
    <scope>NUCLEOTIDE SEQUENCE [LARGE SCALE GENOMIC DNA]</scope>
</reference>
<feature type="region of interest" description="Disordered" evidence="1">
    <location>
        <begin position="47"/>
        <end position="77"/>
    </location>
</feature>
<feature type="compositionally biased region" description="Basic and acidic residues" evidence="1">
    <location>
        <begin position="7"/>
        <end position="27"/>
    </location>
</feature>
<keyword evidence="3" id="KW-1185">Reference proteome</keyword>
<protein>
    <submittedName>
        <fullName evidence="2">Uncharacterized protein</fullName>
    </submittedName>
</protein>
<feature type="compositionally biased region" description="Basic residues" evidence="1">
    <location>
        <begin position="66"/>
        <end position="77"/>
    </location>
</feature>
<dbReference type="Proteomes" id="UP001497516">
    <property type="component" value="Chromosome 3"/>
</dbReference>
<accession>A0AAV2DYH3</accession>
<evidence type="ECO:0000256" key="1">
    <source>
        <dbReference type="SAM" id="MobiDB-lite"/>
    </source>
</evidence>
<sequence length="77" mass="8756">MPLDNDGCEKHDAGDDGYGQEKDDNASRRRRCLATPLTLFEGRRNWPSKKEDIDAGSAMKTTTPAAKRRKFLRNFAR</sequence>
<name>A0AAV2DYH3_9ROSI</name>
<evidence type="ECO:0000313" key="2">
    <source>
        <dbReference type="EMBL" id="CAL1378716.1"/>
    </source>
</evidence>
<evidence type="ECO:0000313" key="3">
    <source>
        <dbReference type="Proteomes" id="UP001497516"/>
    </source>
</evidence>